<keyword evidence="3" id="KW-1185">Reference proteome</keyword>
<sequence length="310" mass="33887">MWNVNFTPPQIIEARVLTRMPDDLRIARRSEWADANKPGQIVDSFLEGPTFDREGNLFVTDIPHGRIFRIGPNLRWEVFAETAGWPNGIALHRDGSLWVADYRCGILRVDPSQGDVEVVRGHRNSESFRGVNDLTFDKEGNLYFTDQGQTGLHDPTGRVYRLRPSGQMDLLLANVPSPNGIALDPTERFLYVAATRANAVWRMPLLPDGSVSKAGAFQTFFGTSGPDGLAMDAHGRLVVAHASLGGAFVLDAHGWCTHFIRSPMGHAGGTVTNIAFRPGTHRLVLTESASGTVLEAELPPAPGHRSQTSS</sequence>
<proteinExistence type="predicted"/>
<evidence type="ECO:0000313" key="3">
    <source>
        <dbReference type="Proteomes" id="UP000245754"/>
    </source>
</evidence>
<dbReference type="InterPro" id="IPR051262">
    <property type="entry name" value="SMP-30/CGR1_Lactonase"/>
</dbReference>
<feature type="domain" description="SMP-30/Gluconolactonase/LRE-like region" evidence="1">
    <location>
        <begin position="47"/>
        <end position="286"/>
    </location>
</feature>
<dbReference type="SUPFAM" id="SSF63829">
    <property type="entry name" value="Calcium-dependent phosphotriesterase"/>
    <property type="match status" value="1"/>
</dbReference>
<dbReference type="InterPro" id="IPR013658">
    <property type="entry name" value="SGL"/>
</dbReference>
<dbReference type="Gene3D" id="2.120.10.30">
    <property type="entry name" value="TolB, C-terminal domain"/>
    <property type="match status" value="1"/>
</dbReference>
<protein>
    <submittedName>
        <fullName evidence="2">Gluconolactonase</fullName>
    </submittedName>
</protein>
<dbReference type="GeneID" id="98341778"/>
<dbReference type="PANTHER" id="PTHR47572:SF5">
    <property type="entry name" value="BLR2277 PROTEIN"/>
    <property type="match status" value="1"/>
</dbReference>
<comment type="caution">
    <text evidence="2">The sequence shown here is derived from an EMBL/GenBank/DDBJ whole genome shotgun (WGS) entry which is preliminary data.</text>
</comment>
<dbReference type="PANTHER" id="PTHR47572">
    <property type="entry name" value="LIPOPROTEIN-RELATED"/>
    <property type="match status" value="1"/>
</dbReference>
<reference evidence="2 3" key="1">
    <citation type="submission" date="2018-05" db="EMBL/GenBank/DDBJ databases">
        <title>Genomic Encyclopedia of Type Strains, Phase IV (KMG-V): Genome sequencing to study the core and pangenomes of soil and plant-associated prokaryotes.</title>
        <authorList>
            <person name="Whitman W."/>
        </authorList>
    </citation>
    <scope>NUCLEOTIDE SEQUENCE [LARGE SCALE GENOMIC DNA]</scope>
    <source>
        <strain evidence="2 3">SLV-132</strain>
    </source>
</reference>
<dbReference type="AlphaFoldDB" id="A0A316EW67"/>
<dbReference type="RefSeq" id="WP_109580142.1">
    <property type="nucleotide sequence ID" value="NZ_CAJPUX010000003.1"/>
</dbReference>
<dbReference type="InterPro" id="IPR011042">
    <property type="entry name" value="6-blade_b-propeller_TolB-like"/>
</dbReference>
<accession>A0A316EW67</accession>
<evidence type="ECO:0000259" key="1">
    <source>
        <dbReference type="Pfam" id="PF08450"/>
    </source>
</evidence>
<name>A0A316EW67_9BURK</name>
<evidence type="ECO:0000313" key="2">
    <source>
        <dbReference type="EMBL" id="PWK36292.1"/>
    </source>
</evidence>
<dbReference type="EMBL" id="QGGT01000001">
    <property type="protein sequence ID" value="PWK36292.1"/>
    <property type="molecule type" value="Genomic_DNA"/>
</dbReference>
<dbReference type="OrthoDB" id="502821at2"/>
<gene>
    <name evidence="2" type="ORF">C7419_101146</name>
</gene>
<organism evidence="2 3">
    <name type="scientific">Cupriavidus plantarum</name>
    <dbReference type="NCBI Taxonomy" id="942865"/>
    <lineage>
        <taxon>Bacteria</taxon>
        <taxon>Pseudomonadati</taxon>
        <taxon>Pseudomonadota</taxon>
        <taxon>Betaproteobacteria</taxon>
        <taxon>Burkholderiales</taxon>
        <taxon>Burkholderiaceae</taxon>
        <taxon>Cupriavidus</taxon>
    </lineage>
</organism>
<dbReference type="Pfam" id="PF08450">
    <property type="entry name" value="SGL"/>
    <property type="match status" value="1"/>
</dbReference>
<dbReference type="Proteomes" id="UP000245754">
    <property type="component" value="Unassembled WGS sequence"/>
</dbReference>